<dbReference type="OrthoDB" id="10258825at2759"/>
<evidence type="ECO:0000256" key="2">
    <source>
        <dbReference type="ARBA" id="ARBA00006301"/>
    </source>
</evidence>
<dbReference type="InterPro" id="IPR007823">
    <property type="entry name" value="RRP8"/>
</dbReference>
<dbReference type="InterPro" id="IPR029063">
    <property type="entry name" value="SAM-dependent_MTases_sf"/>
</dbReference>
<sequence length="402" mass="44230">MALFEVPGWTVPSALVAETSNSRKRKRPDTNGAPDNKIQSAAINVEKLMKKLSAAEKEGEEHPKKKGKKGNAGGKPNVQRSEGERKKGQGKGAQPTKRERGEKRKDVSVAGADVKGADEHLGKKNKKKQAAEEKNHNADNATKEPPAPSPSHKNKGPAEGLTTMQANMKHSLDGARFRWINETLYKSDSAQAVEMMRENPSVFTEYHTGFRHQVHLWPINPVSHYISTLSSYDSKSIIVDLGCGDAALARALVPNGLTVLSYDLVSDGAFVVHADICSRIPLPGGEDADEGEDAQVVQVVVCALSLMSTNWVGCIREAWRILKPGIRGELKIAEVASRFTEVEEFTSLVSSVGFKLRSKDDSNTHFTLFEFTKVARKAKSDKEWSKLMERGSVLKPCEYKRR</sequence>
<keyword evidence="3 9" id="KW-0698">rRNA processing</keyword>
<dbReference type="SUPFAM" id="SSF53335">
    <property type="entry name" value="S-adenosyl-L-methionine-dependent methyltransferases"/>
    <property type="match status" value="1"/>
</dbReference>
<name>A0A2R6NHW0_9APHY</name>
<keyword evidence="7 9" id="KW-0539">Nucleus</keyword>
<evidence type="ECO:0000256" key="10">
    <source>
        <dbReference type="SAM" id="MobiDB-lite"/>
    </source>
</evidence>
<evidence type="ECO:0000313" key="11">
    <source>
        <dbReference type="EMBL" id="PSR71838.1"/>
    </source>
</evidence>
<feature type="compositionally biased region" description="Basic and acidic residues" evidence="10">
    <location>
        <begin position="47"/>
        <end position="63"/>
    </location>
</feature>
<dbReference type="PANTHER" id="PTHR12787:SF0">
    <property type="entry name" value="RIBOSOMAL RNA-PROCESSING PROTEIN 8"/>
    <property type="match status" value="1"/>
</dbReference>
<comment type="caution">
    <text evidence="11">The sequence shown here is derived from an EMBL/GenBank/DDBJ whole genome shotgun (WGS) entry which is preliminary data.</text>
</comment>
<reference evidence="11 12" key="1">
    <citation type="submission" date="2018-02" db="EMBL/GenBank/DDBJ databases">
        <title>Genome sequence of the basidiomycete white-rot fungus Phlebia centrifuga.</title>
        <authorList>
            <person name="Granchi Z."/>
            <person name="Peng M."/>
            <person name="de Vries R.P."/>
            <person name="Hilden K."/>
            <person name="Makela M.R."/>
            <person name="Grigoriev I."/>
            <person name="Riley R."/>
        </authorList>
    </citation>
    <scope>NUCLEOTIDE SEQUENCE [LARGE SCALE GENOMIC DNA]</scope>
    <source>
        <strain evidence="11 12">FBCC195</strain>
    </source>
</reference>
<evidence type="ECO:0000256" key="8">
    <source>
        <dbReference type="ARBA" id="ARBA00076672"/>
    </source>
</evidence>
<keyword evidence="6 9" id="KW-0949">S-adenosyl-L-methionine</keyword>
<proteinExistence type="inferred from homology"/>
<dbReference type="Pfam" id="PF05148">
    <property type="entry name" value="Methyltransf_8"/>
    <property type="match status" value="1"/>
</dbReference>
<dbReference type="FunFam" id="1.10.10.2150:FF:000001">
    <property type="entry name" value="Ribosomal RNA-processing protein 8"/>
    <property type="match status" value="1"/>
</dbReference>
<evidence type="ECO:0000256" key="6">
    <source>
        <dbReference type="ARBA" id="ARBA00022691"/>
    </source>
</evidence>
<dbReference type="Proteomes" id="UP000186601">
    <property type="component" value="Unassembled WGS sequence"/>
</dbReference>
<dbReference type="Gene3D" id="3.40.50.150">
    <property type="entry name" value="Vaccinia Virus protein VP39"/>
    <property type="match status" value="1"/>
</dbReference>
<keyword evidence="4 9" id="KW-0489">Methyltransferase</keyword>
<dbReference type="GO" id="GO:0005730">
    <property type="term" value="C:nucleolus"/>
    <property type="evidence" value="ECO:0007669"/>
    <property type="project" value="UniProtKB-SubCell"/>
</dbReference>
<evidence type="ECO:0000313" key="12">
    <source>
        <dbReference type="Proteomes" id="UP000186601"/>
    </source>
</evidence>
<dbReference type="InterPro" id="IPR042036">
    <property type="entry name" value="RRP8_N"/>
</dbReference>
<evidence type="ECO:0000256" key="4">
    <source>
        <dbReference type="ARBA" id="ARBA00022603"/>
    </source>
</evidence>
<comment type="similarity">
    <text evidence="2 9">Belongs to the methyltransferase superfamily. RRP8 family.</text>
</comment>
<accession>A0A2R6NHW0</accession>
<gene>
    <name evidence="11" type="ORF">PHLCEN_2v12339</name>
</gene>
<evidence type="ECO:0000256" key="5">
    <source>
        <dbReference type="ARBA" id="ARBA00022679"/>
    </source>
</evidence>
<protein>
    <recommendedName>
        <fullName evidence="8 9">Ribosomal RNA-processing protein 8</fullName>
        <ecNumber evidence="9">2.1.1.-</ecNumber>
    </recommendedName>
</protein>
<organism evidence="11 12">
    <name type="scientific">Hermanssonia centrifuga</name>
    <dbReference type="NCBI Taxonomy" id="98765"/>
    <lineage>
        <taxon>Eukaryota</taxon>
        <taxon>Fungi</taxon>
        <taxon>Dikarya</taxon>
        <taxon>Basidiomycota</taxon>
        <taxon>Agaricomycotina</taxon>
        <taxon>Agaricomycetes</taxon>
        <taxon>Polyporales</taxon>
        <taxon>Meruliaceae</taxon>
        <taxon>Hermanssonia</taxon>
    </lineage>
</organism>
<dbReference type="EMBL" id="MLYV02001242">
    <property type="protein sequence ID" value="PSR71838.1"/>
    <property type="molecule type" value="Genomic_DNA"/>
</dbReference>
<evidence type="ECO:0000256" key="3">
    <source>
        <dbReference type="ARBA" id="ARBA00022552"/>
    </source>
</evidence>
<dbReference type="PANTHER" id="PTHR12787">
    <property type="entry name" value="RIBOSOMAL RNA-PROCESSING PROTEIN 8"/>
    <property type="match status" value="1"/>
</dbReference>
<dbReference type="AlphaFoldDB" id="A0A2R6NHW0"/>
<evidence type="ECO:0000256" key="7">
    <source>
        <dbReference type="ARBA" id="ARBA00023242"/>
    </source>
</evidence>
<keyword evidence="5 9" id="KW-0808">Transferase</keyword>
<evidence type="ECO:0000256" key="1">
    <source>
        <dbReference type="ARBA" id="ARBA00004604"/>
    </source>
</evidence>
<dbReference type="GO" id="GO:0016433">
    <property type="term" value="F:rRNA (adenine) methyltransferase activity"/>
    <property type="evidence" value="ECO:0007669"/>
    <property type="project" value="TreeGrafter"/>
</dbReference>
<keyword evidence="12" id="KW-1185">Reference proteome</keyword>
<dbReference type="GO" id="GO:0042273">
    <property type="term" value="P:ribosomal large subunit biogenesis"/>
    <property type="evidence" value="ECO:0007669"/>
    <property type="project" value="TreeGrafter"/>
</dbReference>
<dbReference type="EC" id="2.1.1.-" evidence="9"/>
<dbReference type="STRING" id="98765.A0A2R6NHW0"/>
<evidence type="ECO:0000256" key="9">
    <source>
        <dbReference type="RuleBase" id="RU365074"/>
    </source>
</evidence>
<feature type="compositionally biased region" description="Basic and acidic residues" evidence="10">
    <location>
        <begin position="96"/>
        <end position="107"/>
    </location>
</feature>
<comment type="subcellular location">
    <subcellularLocation>
        <location evidence="1 9">Nucleus</location>
        <location evidence="1 9">Nucleolus</location>
    </subcellularLocation>
</comment>
<dbReference type="Gene3D" id="1.10.10.2150">
    <property type="entry name" value="Ribosomal RNA-processing protein 8, N-terminal domain"/>
    <property type="match status" value="1"/>
</dbReference>
<comment type="function">
    <text evidence="9">S-adenosyl-L-methionine-dependent methyltransferase that specifically methylates the N(1) position of adenine in helix 25.1 in 25S rRNA. Required both for ribosomal 40S and 60S subunits biogenesis. Required for efficient pre-rRNA cleavage at site A2.</text>
</comment>
<feature type="region of interest" description="Disordered" evidence="10">
    <location>
        <begin position="1"/>
        <end position="160"/>
    </location>
</feature>